<evidence type="ECO:0000256" key="3">
    <source>
        <dbReference type="ARBA" id="ARBA00008040"/>
    </source>
</evidence>
<comment type="similarity">
    <text evidence="3">Belongs to the FAD-dependent oxidoreductase 2 family. FRD/SDH subfamily.</text>
</comment>
<dbReference type="NCBIfam" id="NF005749">
    <property type="entry name" value="PRK07573.1"/>
    <property type="match status" value="1"/>
</dbReference>
<dbReference type="Gene3D" id="3.50.50.60">
    <property type="entry name" value="FAD/NAD(P)-binding domain"/>
    <property type="match status" value="1"/>
</dbReference>
<dbReference type="InterPro" id="IPR003953">
    <property type="entry name" value="FAD-dep_OxRdtase_2_FAD-bd"/>
</dbReference>
<keyword evidence="7" id="KW-0285">Flavoprotein</keyword>
<evidence type="ECO:0000313" key="18">
    <source>
        <dbReference type="Proteomes" id="UP000502421"/>
    </source>
</evidence>
<feature type="active site" description="Proton acceptor" evidence="13">
    <location>
        <position position="329"/>
    </location>
</feature>
<dbReference type="PRINTS" id="PR00368">
    <property type="entry name" value="FADPNR"/>
</dbReference>
<evidence type="ECO:0000256" key="2">
    <source>
        <dbReference type="ARBA" id="ARBA00004413"/>
    </source>
</evidence>
<dbReference type="EMBL" id="CP051204">
    <property type="protein sequence ID" value="QJB39827.1"/>
    <property type="molecule type" value="Genomic_DNA"/>
</dbReference>
<dbReference type="NCBIfam" id="TIGR01811">
    <property type="entry name" value="sdhA_Bsu"/>
    <property type="match status" value="1"/>
</dbReference>
<dbReference type="RefSeq" id="WP_168806381.1">
    <property type="nucleotide sequence ID" value="NZ_CP051204.2"/>
</dbReference>
<dbReference type="Proteomes" id="UP000502421">
    <property type="component" value="Chromosome"/>
</dbReference>
<dbReference type="InterPro" id="IPR027477">
    <property type="entry name" value="Succ_DH/fumarate_Rdtase_cat_sf"/>
</dbReference>
<dbReference type="Pfam" id="PF00890">
    <property type="entry name" value="FAD_binding_2"/>
    <property type="match status" value="1"/>
</dbReference>
<dbReference type="InterPro" id="IPR015939">
    <property type="entry name" value="Fum_Rdtase/Succ_DH_flav-like_C"/>
</dbReference>
<keyword evidence="8" id="KW-0274">FAD</keyword>
<dbReference type="GO" id="GO:0008177">
    <property type="term" value="F:succinate dehydrogenase (quinone) activity"/>
    <property type="evidence" value="ECO:0007669"/>
    <property type="project" value="UniProtKB-EC"/>
</dbReference>
<evidence type="ECO:0000256" key="12">
    <source>
        <dbReference type="ARBA" id="ARBA00049220"/>
    </source>
</evidence>
<dbReference type="SUPFAM" id="SSF51905">
    <property type="entry name" value="FAD/NAD(P)-binding domain"/>
    <property type="match status" value="1"/>
</dbReference>
<evidence type="ECO:0000256" key="11">
    <source>
        <dbReference type="ARBA" id="ARBA00023136"/>
    </source>
</evidence>
<keyword evidence="19" id="KW-1185">Reference proteome</keyword>
<keyword evidence="9" id="KW-0249">Electron transport</keyword>
<evidence type="ECO:0000313" key="19">
    <source>
        <dbReference type="Proteomes" id="UP000503144"/>
    </source>
</evidence>
<dbReference type="SUPFAM" id="SSF46977">
    <property type="entry name" value="Succinate dehydrogenase/fumarate reductase flavoprotein C-terminal domain"/>
    <property type="match status" value="1"/>
</dbReference>
<comment type="catalytic activity">
    <reaction evidence="12">
        <text>a quinone + succinate = fumarate + a quinol</text>
        <dbReference type="Rhea" id="RHEA:40523"/>
        <dbReference type="ChEBI" id="CHEBI:24646"/>
        <dbReference type="ChEBI" id="CHEBI:29806"/>
        <dbReference type="ChEBI" id="CHEBI:30031"/>
        <dbReference type="ChEBI" id="CHEBI:132124"/>
        <dbReference type="EC" id="1.3.5.1"/>
    </reaction>
</comment>
<evidence type="ECO:0000256" key="10">
    <source>
        <dbReference type="ARBA" id="ARBA00023002"/>
    </source>
</evidence>
<evidence type="ECO:0000256" key="4">
    <source>
        <dbReference type="ARBA" id="ARBA00012792"/>
    </source>
</evidence>
<dbReference type="AlphaFoldDB" id="A0AAE6ZJH5"/>
<evidence type="ECO:0000259" key="14">
    <source>
        <dbReference type="Pfam" id="PF00890"/>
    </source>
</evidence>
<feature type="domain" description="FAD-dependent oxidoreductase 2 FAD-binding" evidence="14">
    <location>
        <begin position="35"/>
        <end position="461"/>
    </location>
</feature>
<comment type="cofactor">
    <cofactor evidence="1">
        <name>FAD</name>
        <dbReference type="ChEBI" id="CHEBI:57692"/>
    </cofactor>
</comment>
<dbReference type="EMBL" id="CP051205">
    <property type="protein sequence ID" value="QJB33307.1"/>
    <property type="molecule type" value="Genomic_DNA"/>
</dbReference>
<organism evidence="16 18">
    <name type="scientific">Chitinophaga oryzae</name>
    <dbReference type="NCBI Taxonomy" id="2725414"/>
    <lineage>
        <taxon>Bacteria</taxon>
        <taxon>Pseudomonadati</taxon>
        <taxon>Bacteroidota</taxon>
        <taxon>Chitinophagia</taxon>
        <taxon>Chitinophagales</taxon>
        <taxon>Chitinophagaceae</taxon>
        <taxon>Chitinophaga</taxon>
    </lineage>
</organism>
<dbReference type="InterPro" id="IPR011280">
    <property type="entry name" value="Succ_DH/Fum_Rdt_flav_su"/>
</dbReference>
<comment type="subcellular location">
    <subcellularLocation>
        <location evidence="2">Cell membrane</location>
        <topology evidence="2">Peripheral membrane protein</topology>
        <orientation evidence="2">Cytoplasmic side</orientation>
    </subcellularLocation>
</comment>
<reference evidence="18" key="1">
    <citation type="submission" date="2020-04" db="EMBL/GenBank/DDBJ databases">
        <authorList>
            <person name="Kittiwongwattana C."/>
        </authorList>
    </citation>
    <scope>NUCLEOTIDE SEQUENCE [LARGE SCALE GENOMIC DNA]</scope>
    <source>
        <strain evidence="17">1303</strain>
        <strain evidence="18">1310</strain>
    </source>
</reference>
<proteinExistence type="inferred from homology"/>
<dbReference type="GO" id="GO:0009055">
    <property type="term" value="F:electron transfer activity"/>
    <property type="evidence" value="ECO:0007669"/>
    <property type="project" value="TreeGrafter"/>
</dbReference>
<evidence type="ECO:0000313" key="17">
    <source>
        <dbReference type="EMBL" id="QJB39827.1"/>
    </source>
</evidence>
<dbReference type="Gene3D" id="3.90.700.10">
    <property type="entry name" value="Succinate dehydrogenase/fumarate reductase flavoprotein, catalytic domain"/>
    <property type="match status" value="1"/>
</dbReference>
<gene>
    <name evidence="17" type="ORF">HF324_18960</name>
    <name evidence="16" type="ORF">HF329_19095</name>
</gene>
<evidence type="ECO:0000256" key="1">
    <source>
        <dbReference type="ARBA" id="ARBA00001974"/>
    </source>
</evidence>
<accession>A0AAE6ZJH5</accession>
<feature type="domain" description="Fumarate reductase/succinate dehydrogenase flavoprotein-like C-terminal" evidence="15">
    <location>
        <begin position="523"/>
        <end position="656"/>
    </location>
</feature>
<name>A0AAE6ZJH5_9BACT</name>
<dbReference type="InterPro" id="IPR037099">
    <property type="entry name" value="Fum_R/Succ_DH_flav-like_C_sf"/>
</dbReference>
<dbReference type="GO" id="GO:0009061">
    <property type="term" value="P:anaerobic respiration"/>
    <property type="evidence" value="ECO:0007669"/>
    <property type="project" value="TreeGrafter"/>
</dbReference>
<keyword evidence="10" id="KW-0560">Oxidoreductase</keyword>
<dbReference type="GO" id="GO:0050660">
    <property type="term" value="F:flavin adenine dinucleotide binding"/>
    <property type="evidence" value="ECO:0007669"/>
    <property type="project" value="TreeGrafter"/>
</dbReference>
<dbReference type="InterPro" id="IPR030664">
    <property type="entry name" value="SdhA/FrdA/AprA"/>
</dbReference>
<evidence type="ECO:0000259" key="15">
    <source>
        <dbReference type="Pfam" id="PF02910"/>
    </source>
</evidence>
<dbReference type="GO" id="GO:0005886">
    <property type="term" value="C:plasma membrane"/>
    <property type="evidence" value="ECO:0007669"/>
    <property type="project" value="UniProtKB-SubCell"/>
</dbReference>
<dbReference type="Pfam" id="PF02910">
    <property type="entry name" value="Succ_DH_flav_C"/>
    <property type="match status" value="1"/>
</dbReference>
<sequence>MLNAKIPAGPLNSKWEDYKGHCKLVNPANKRSLEVIVIGTGLAGASAAASLGELGYKVKAFCFQDSPRRAHSIAAQGGINAAKNYQNDGDSVYRLFYDTVKGGDYRAREANVHRLAEVSGNIIDQCVAQGVPFAREYGGLLSNRSFGGTQVQRTFYAAGQTGQQLLLGAYSALERQVALGNVKMYSRHEMLDIVKIDGKARGIIARDLITGELERHFGHAVLICSGGYGNVFFLSTNAMGSNVTAAWKATKNGAYFANPCFTQIHPTCIPVSGDHQSKLTLMSESLRNDGRIWVPKKQNDTRKASDIPEDERDYYLERRYPAFGNLVPRDVASRAAKERCDAGYGVGTSKQAVYLDFAAAIERYGNIEAGKRQLNNLPKTEIIKLGKEVVAEKYGNLFDMYAKITGENPYEQPMRIYPAVHYTMGGLWVDYELQTTVPGLYSLGEANFSDHGANRLGASALMQGLADGYFVIPYTLGNYLADEIRTKAIPVDHPAFTEAENRVKETISKLMGIKGTKSVDHFHKKLGKIMWDKCGMARNEKGLKEAIEEIKALRAEFWKDVRVPGSEKEFNPELEKAGRVADFLELGELMCIDALERRESCGGHFREESQTPDGEAQRDDANFSYVAAWEYKGPGQFELHKEPLEFVECKPTQRSYK</sequence>
<evidence type="ECO:0000313" key="16">
    <source>
        <dbReference type="EMBL" id="QJB33307.1"/>
    </source>
</evidence>
<dbReference type="Proteomes" id="UP000503144">
    <property type="component" value="Chromosome"/>
</dbReference>
<evidence type="ECO:0000256" key="8">
    <source>
        <dbReference type="ARBA" id="ARBA00022827"/>
    </source>
</evidence>
<evidence type="ECO:0000256" key="5">
    <source>
        <dbReference type="ARBA" id="ARBA00022448"/>
    </source>
</evidence>
<dbReference type="PANTHER" id="PTHR11632">
    <property type="entry name" value="SUCCINATE DEHYDROGENASE 2 FLAVOPROTEIN SUBUNIT"/>
    <property type="match status" value="1"/>
</dbReference>
<dbReference type="FunFam" id="3.50.50.60:FF:000009">
    <property type="entry name" value="Succinate dehydrogenase flavoprotein subunit"/>
    <property type="match status" value="1"/>
</dbReference>
<keyword evidence="11" id="KW-0472">Membrane</keyword>
<evidence type="ECO:0000256" key="9">
    <source>
        <dbReference type="ARBA" id="ARBA00022982"/>
    </source>
</evidence>
<keyword evidence="6" id="KW-1003">Cell membrane</keyword>
<dbReference type="SUPFAM" id="SSF56425">
    <property type="entry name" value="Succinate dehydrogenase/fumarate reductase flavoprotein, catalytic domain"/>
    <property type="match status" value="1"/>
</dbReference>
<dbReference type="FunFam" id="1.20.58.100:FF:000003">
    <property type="entry name" value="Succinate dehydrogenase flavoprotein subunit"/>
    <property type="match status" value="1"/>
</dbReference>
<protein>
    <recommendedName>
        <fullName evidence="4">succinate dehydrogenase</fullName>
        <ecNumber evidence="4">1.3.5.1</ecNumber>
    </recommendedName>
</protein>
<keyword evidence="5" id="KW-0813">Transport</keyword>
<dbReference type="InterPro" id="IPR036188">
    <property type="entry name" value="FAD/NAD-bd_sf"/>
</dbReference>
<dbReference type="Gene3D" id="1.20.58.100">
    <property type="entry name" value="Fumarate reductase/succinate dehydrogenase flavoprotein-like, C-terminal domain"/>
    <property type="match status" value="1"/>
</dbReference>
<evidence type="ECO:0000256" key="6">
    <source>
        <dbReference type="ARBA" id="ARBA00022475"/>
    </source>
</evidence>
<evidence type="ECO:0000256" key="13">
    <source>
        <dbReference type="PIRSR" id="PIRSR630664-50"/>
    </source>
</evidence>
<dbReference type="KEGG" id="coy:HF329_19095"/>
<evidence type="ECO:0000256" key="7">
    <source>
        <dbReference type="ARBA" id="ARBA00022630"/>
    </source>
</evidence>
<reference evidence="16" key="2">
    <citation type="submission" date="2020-09" db="EMBL/GenBank/DDBJ databases">
        <authorList>
            <person name="Kittiwongwattana C."/>
        </authorList>
    </citation>
    <scope>NUCLEOTIDE SEQUENCE</scope>
    <source>
        <strain evidence="16">1310</strain>
    </source>
</reference>
<dbReference type="PANTHER" id="PTHR11632:SF53">
    <property type="entry name" value="SUCCINATE DEHYDROGENASE FLAVOPROTEIN SUBUNIT"/>
    <property type="match status" value="1"/>
</dbReference>
<dbReference type="EC" id="1.3.5.1" evidence="4"/>